<evidence type="ECO:0000313" key="2">
    <source>
        <dbReference type="Proteomes" id="UP001626549"/>
    </source>
</evidence>
<dbReference type="Proteomes" id="UP001626549">
    <property type="component" value="Chromosome"/>
</dbReference>
<dbReference type="EMBL" id="CP136865">
    <property type="protein sequence ID" value="WOJ97078.1"/>
    <property type="molecule type" value="Genomic_DNA"/>
</dbReference>
<organism evidence="1 2">
    <name type="scientific">Congregibacter brevis</name>
    <dbReference type="NCBI Taxonomy" id="3081201"/>
    <lineage>
        <taxon>Bacteria</taxon>
        <taxon>Pseudomonadati</taxon>
        <taxon>Pseudomonadota</taxon>
        <taxon>Gammaproteobacteria</taxon>
        <taxon>Cellvibrionales</taxon>
        <taxon>Halieaceae</taxon>
        <taxon>Congregibacter</taxon>
    </lineage>
</organism>
<protein>
    <submittedName>
        <fullName evidence="1">Uncharacterized protein</fullName>
    </submittedName>
</protein>
<evidence type="ECO:0000313" key="1">
    <source>
        <dbReference type="EMBL" id="WOJ97078.1"/>
    </source>
</evidence>
<dbReference type="RefSeq" id="WP_407327766.1">
    <property type="nucleotide sequence ID" value="NZ_CP136865.1"/>
</dbReference>
<proteinExistence type="predicted"/>
<gene>
    <name evidence="1" type="ORF">R0137_00550</name>
</gene>
<reference evidence="1 2" key="1">
    <citation type="submission" date="2023-10" db="EMBL/GenBank/DDBJ databases">
        <title>Two novel species belonging to the OM43/NOR5 clade.</title>
        <authorList>
            <person name="Park M."/>
        </authorList>
    </citation>
    <scope>NUCLEOTIDE SEQUENCE [LARGE SCALE GENOMIC DNA]</scope>
    <source>
        <strain evidence="1 2">IMCC45268</strain>
    </source>
</reference>
<keyword evidence="2" id="KW-1185">Reference proteome</keyword>
<accession>A0ABZ0IC23</accession>
<name>A0ABZ0IC23_9GAMM</name>
<sequence>MSHYWARFRTIGGSRFRFDTRIYLQANPSPQPGDHALGCIIGKNPGSAIPSKRSVELMPMALSGDKFLPTVLSVLRQSYAKAGKAVPPGGYIQVLNLFYLCDRDLSQAKRSLSTVRRAPPCCPEEHRDFPWAWFAWGGPDRVLDPLKIRFSNLESPMCFYYSKDHARVVSKRPGAKDLAKHTQGMPQAKVVAHLAKLIGR</sequence>